<gene>
    <name evidence="2" type="ORF">EVG20_g2114</name>
</gene>
<feature type="region of interest" description="Disordered" evidence="1">
    <location>
        <begin position="1"/>
        <end position="29"/>
    </location>
</feature>
<proteinExistence type="predicted"/>
<sequence>MPPRSTKKARVVASRPAKNAQAKQSAKKAVKVHKMSRSQAAEATASLDAQFKAIHPTINAGGRPKVASPVVPEQSIHELAKIMGGL</sequence>
<organism evidence="2 3">
    <name type="scientific">Dentipellis fragilis</name>
    <dbReference type="NCBI Taxonomy" id="205917"/>
    <lineage>
        <taxon>Eukaryota</taxon>
        <taxon>Fungi</taxon>
        <taxon>Dikarya</taxon>
        <taxon>Basidiomycota</taxon>
        <taxon>Agaricomycotina</taxon>
        <taxon>Agaricomycetes</taxon>
        <taxon>Russulales</taxon>
        <taxon>Hericiaceae</taxon>
        <taxon>Dentipellis</taxon>
    </lineage>
</organism>
<dbReference type="AlphaFoldDB" id="A0A4Y9Z7P2"/>
<evidence type="ECO:0000313" key="3">
    <source>
        <dbReference type="Proteomes" id="UP000298327"/>
    </source>
</evidence>
<keyword evidence="3" id="KW-1185">Reference proteome</keyword>
<name>A0A4Y9Z7P2_9AGAM</name>
<evidence type="ECO:0000313" key="2">
    <source>
        <dbReference type="EMBL" id="TFY70886.1"/>
    </source>
</evidence>
<protein>
    <submittedName>
        <fullName evidence="2">Uncharacterized protein</fullName>
    </submittedName>
</protein>
<reference evidence="2 3" key="1">
    <citation type="submission" date="2019-02" db="EMBL/GenBank/DDBJ databases">
        <title>Genome sequencing of the rare red list fungi Dentipellis fragilis.</title>
        <authorList>
            <person name="Buettner E."/>
            <person name="Kellner H."/>
        </authorList>
    </citation>
    <scope>NUCLEOTIDE SEQUENCE [LARGE SCALE GENOMIC DNA]</scope>
    <source>
        <strain evidence="2 3">DSM 105465</strain>
    </source>
</reference>
<feature type="compositionally biased region" description="Basic residues" evidence="1">
    <location>
        <begin position="1"/>
        <end position="10"/>
    </location>
</feature>
<comment type="caution">
    <text evidence="2">The sequence shown here is derived from an EMBL/GenBank/DDBJ whole genome shotgun (WGS) entry which is preliminary data.</text>
</comment>
<evidence type="ECO:0000256" key="1">
    <source>
        <dbReference type="SAM" id="MobiDB-lite"/>
    </source>
</evidence>
<dbReference type="EMBL" id="SEOQ01000077">
    <property type="protein sequence ID" value="TFY70886.1"/>
    <property type="molecule type" value="Genomic_DNA"/>
</dbReference>
<dbReference type="Proteomes" id="UP000298327">
    <property type="component" value="Unassembled WGS sequence"/>
</dbReference>
<accession>A0A4Y9Z7P2</accession>